<proteinExistence type="predicted"/>
<reference evidence="3 4" key="1">
    <citation type="submission" date="2016-10" db="EMBL/GenBank/DDBJ databases">
        <authorList>
            <person name="de Groot N.N."/>
        </authorList>
    </citation>
    <scope>NUCLEOTIDE SEQUENCE [LARGE SCALE GENOMIC DNA]</scope>
    <source>
        <strain evidence="3 4">AA1</strain>
    </source>
</reference>
<dbReference type="EMBL" id="FMUX01000001">
    <property type="protein sequence ID" value="SCX84159.1"/>
    <property type="molecule type" value="Genomic_DNA"/>
</dbReference>
<dbReference type="Pfam" id="PF14134">
    <property type="entry name" value="DUF4301"/>
    <property type="match status" value="1"/>
</dbReference>
<dbReference type="Proteomes" id="UP000198870">
    <property type="component" value="Unassembled WGS sequence"/>
</dbReference>
<name>A0A1G5B1V6_9BACT</name>
<evidence type="ECO:0000313" key="3">
    <source>
        <dbReference type="EMBL" id="SCX84159.1"/>
    </source>
</evidence>
<dbReference type="InterPro" id="IPR029044">
    <property type="entry name" value="Nucleotide-diphossugar_trans"/>
</dbReference>
<dbReference type="SUPFAM" id="SSF53448">
    <property type="entry name" value="Nucleotide-diphospho-sugar transferases"/>
    <property type="match status" value="1"/>
</dbReference>
<dbReference type="RefSeq" id="WP_092208003.1">
    <property type="nucleotide sequence ID" value="NZ_FMUX01000001.1"/>
</dbReference>
<evidence type="ECO:0000256" key="1">
    <source>
        <dbReference type="SAM" id="MobiDB-lite"/>
    </source>
</evidence>
<dbReference type="InterPro" id="IPR025393">
    <property type="entry name" value="DUF4301"/>
</dbReference>
<protein>
    <recommendedName>
        <fullName evidence="2">DUF4301 domain-containing protein</fullName>
    </recommendedName>
</protein>
<dbReference type="OrthoDB" id="5572060at2"/>
<dbReference type="AlphaFoldDB" id="A0A1G5B1V6"/>
<evidence type="ECO:0000313" key="4">
    <source>
        <dbReference type="Proteomes" id="UP000198870"/>
    </source>
</evidence>
<feature type="compositionally biased region" description="Polar residues" evidence="1">
    <location>
        <begin position="1"/>
        <end position="10"/>
    </location>
</feature>
<accession>A0A1G5B1V6</accession>
<dbReference type="STRING" id="419481.SAMN05216233_101578"/>
<sequence>MKTPSFTQADQEALSARGLSEAEAEDQLRTLQEGVPYLTLDRPCTISDGIMRLSPDTIGECIDRYEREAPRRHITKFTPASGAATRMFQDLIRMEKADAFVEPGWIQKKADEGDPSCQALVTFMANLDKFAFYEALSVLSAHEGIPLSRLRDRSHHLRILRYLLNPVGLDYARRPKGLVLFHHAPEGPRTAFEEHLVEAAQYAKGRGDVCRLHFTVSSEHQPRFEALFNHVRQGYESRLGVRFDLHFSTQRSSTDTLALTPDGDPFRQDDGSLLFRPGGHGALLDNLNRLNGDIIFVKNIDNVVPDHLKPPTTRFKKALAGLLLTLQADTFRWLKLLSVPGAPAMIDEALEFGQSCLNLKIPEAIRQASPPHRRSWIIDRLHRPLRVCGVVENNGEAGGGPFWVRHGDQPPSLQIVEGSAVDPSSSRQQKHLRSATHFNPVDLVLGLRDFQGHPFDLRRFTDPEAVFISSKTKGGRDLKALEHPGLWNGGMAHWNTVFVEVPPETFAPVKTVLDLLRDEHRAHLAFRDPGHFWDLPVGAAPAGKEAPK</sequence>
<gene>
    <name evidence="3" type="ORF">SAMN05216233_101578</name>
</gene>
<feature type="domain" description="DUF4301" evidence="2">
    <location>
        <begin position="8"/>
        <end position="521"/>
    </location>
</feature>
<evidence type="ECO:0000259" key="2">
    <source>
        <dbReference type="Pfam" id="PF14134"/>
    </source>
</evidence>
<organism evidence="3 4">
    <name type="scientific">Desulfoluna spongiiphila</name>
    <dbReference type="NCBI Taxonomy" id="419481"/>
    <lineage>
        <taxon>Bacteria</taxon>
        <taxon>Pseudomonadati</taxon>
        <taxon>Thermodesulfobacteriota</taxon>
        <taxon>Desulfobacteria</taxon>
        <taxon>Desulfobacterales</taxon>
        <taxon>Desulfolunaceae</taxon>
        <taxon>Desulfoluna</taxon>
    </lineage>
</organism>
<feature type="region of interest" description="Disordered" evidence="1">
    <location>
        <begin position="1"/>
        <end position="25"/>
    </location>
</feature>
<keyword evidence="4" id="KW-1185">Reference proteome</keyword>